<keyword evidence="4 7" id="KW-0560">Oxidoreductase</keyword>
<evidence type="ECO:0000256" key="1">
    <source>
        <dbReference type="ARBA" id="ARBA00010617"/>
    </source>
</evidence>
<dbReference type="InterPro" id="IPR001128">
    <property type="entry name" value="Cyt_P450"/>
</dbReference>
<keyword evidence="6 7" id="KW-0503">Monooxygenase</keyword>
<gene>
    <name evidence="8" type="ORF">HUT08_09640</name>
</gene>
<dbReference type="InterPro" id="IPR017972">
    <property type="entry name" value="Cyt_P450_CS"/>
</dbReference>
<dbReference type="PRINTS" id="PR00385">
    <property type="entry name" value="P450"/>
</dbReference>
<protein>
    <submittedName>
        <fullName evidence="8">Cytochrome P450</fullName>
    </submittedName>
</protein>
<dbReference type="Proteomes" id="UP000509303">
    <property type="component" value="Chromosome"/>
</dbReference>
<dbReference type="PANTHER" id="PTHR46696:SF1">
    <property type="entry name" value="CYTOCHROME P450 YJIB-RELATED"/>
    <property type="match status" value="1"/>
</dbReference>
<dbReference type="Gene3D" id="1.10.630.10">
    <property type="entry name" value="Cytochrome P450"/>
    <property type="match status" value="1"/>
</dbReference>
<dbReference type="CDD" id="cd11029">
    <property type="entry name" value="CYP107-like"/>
    <property type="match status" value="1"/>
</dbReference>
<dbReference type="FunFam" id="1.10.630.10:FF:000018">
    <property type="entry name" value="Cytochrome P450 monooxygenase"/>
    <property type="match status" value="1"/>
</dbReference>
<evidence type="ECO:0000256" key="3">
    <source>
        <dbReference type="ARBA" id="ARBA00022723"/>
    </source>
</evidence>
<dbReference type="GO" id="GO:0016705">
    <property type="term" value="F:oxidoreductase activity, acting on paired donors, with incorporation or reduction of molecular oxygen"/>
    <property type="evidence" value="ECO:0007669"/>
    <property type="project" value="InterPro"/>
</dbReference>
<evidence type="ECO:0000256" key="5">
    <source>
        <dbReference type="ARBA" id="ARBA00023004"/>
    </source>
</evidence>
<reference evidence="8 9" key="1">
    <citation type="submission" date="2020-06" db="EMBL/GenBank/DDBJ databases">
        <title>Genome mining for natural products.</title>
        <authorList>
            <person name="Zhang B."/>
            <person name="Shi J."/>
            <person name="Ge H."/>
        </authorList>
    </citation>
    <scope>NUCLEOTIDE SEQUENCE [LARGE SCALE GENOMIC DNA]</scope>
    <source>
        <strain evidence="8 9">NA00687</strain>
    </source>
</reference>
<dbReference type="InterPro" id="IPR002397">
    <property type="entry name" value="Cyt_P450_B"/>
</dbReference>
<keyword evidence="2 7" id="KW-0349">Heme</keyword>
<proteinExistence type="inferred from homology"/>
<dbReference type="GO" id="GO:0005506">
    <property type="term" value="F:iron ion binding"/>
    <property type="evidence" value="ECO:0007669"/>
    <property type="project" value="InterPro"/>
</dbReference>
<dbReference type="InterPro" id="IPR036396">
    <property type="entry name" value="Cyt_P450_sf"/>
</dbReference>
<comment type="similarity">
    <text evidence="1 7">Belongs to the cytochrome P450 family.</text>
</comment>
<name>A0A7H8N5V5_9ACTN</name>
<dbReference type="GO" id="GO:0004497">
    <property type="term" value="F:monooxygenase activity"/>
    <property type="evidence" value="ECO:0007669"/>
    <property type="project" value="UniProtKB-KW"/>
</dbReference>
<dbReference type="PRINTS" id="PR00359">
    <property type="entry name" value="BP450"/>
</dbReference>
<evidence type="ECO:0000256" key="4">
    <source>
        <dbReference type="ARBA" id="ARBA00023002"/>
    </source>
</evidence>
<keyword evidence="3 7" id="KW-0479">Metal-binding</keyword>
<sequence>MSDPQRCHVSLPHRLDPHGVDQHAVNAALRERGAAVPLVLPGGVSAYAVVRHAELAEFLQGPAVAKDSRHFAALHAGDLPAGWPLTAFATVRGMTTADGDEHRRLRTLVSRAFTPRRVEALRPRVRERTRALLDQVADAAARAPDGVVDLRERFALPLPLGVICELLGVAPAYERRLHELSHDIVSTATAPRRARAATEEMYAVLSQVAADRRADPGDDLTSALIAAREEDGDRLSEEELAATLLLVVIAGHETNLHLITNAVRALCAHRDQLARVLAGEVGWDAVVEETLRYDSPVSYFPFRYPTIDLTVGDTVIPRGAPVLASYTAAGRDPLAYGPSADRFDVTRETDVRNLAFSHGPHYCLGAPLARMEATLALGMLYERFPDLALAVPEAGLPPHPSFIGNSTHTLPVRLTGGGAG</sequence>
<dbReference type="RefSeq" id="WP_176161506.1">
    <property type="nucleotide sequence ID" value="NZ_CP054929.1"/>
</dbReference>
<dbReference type="Pfam" id="PF00067">
    <property type="entry name" value="p450"/>
    <property type="match status" value="1"/>
</dbReference>
<dbReference type="PROSITE" id="PS00086">
    <property type="entry name" value="CYTOCHROME_P450"/>
    <property type="match status" value="1"/>
</dbReference>
<organism evidence="8 9">
    <name type="scientific">Streptomyces buecherae</name>
    <dbReference type="NCBI Taxonomy" id="2763006"/>
    <lineage>
        <taxon>Bacteria</taxon>
        <taxon>Bacillati</taxon>
        <taxon>Actinomycetota</taxon>
        <taxon>Actinomycetes</taxon>
        <taxon>Kitasatosporales</taxon>
        <taxon>Streptomycetaceae</taxon>
        <taxon>Streptomyces</taxon>
    </lineage>
</organism>
<evidence type="ECO:0000256" key="2">
    <source>
        <dbReference type="ARBA" id="ARBA00022617"/>
    </source>
</evidence>
<accession>A0A7H8N5V5</accession>
<dbReference type="SUPFAM" id="SSF48264">
    <property type="entry name" value="Cytochrome P450"/>
    <property type="match status" value="1"/>
</dbReference>
<dbReference type="AlphaFoldDB" id="A0A7H8N5V5"/>
<evidence type="ECO:0000313" key="8">
    <source>
        <dbReference type="EMBL" id="QKW49771.1"/>
    </source>
</evidence>
<keyword evidence="5 7" id="KW-0408">Iron</keyword>
<evidence type="ECO:0000313" key="9">
    <source>
        <dbReference type="Proteomes" id="UP000509303"/>
    </source>
</evidence>
<evidence type="ECO:0000256" key="6">
    <source>
        <dbReference type="ARBA" id="ARBA00023033"/>
    </source>
</evidence>
<dbReference type="PANTHER" id="PTHR46696">
    <property type="entry name" value="P450, PUTATIVE (EUROFUNG)-RELATED"/>
    <property type="match status" value="1"/>
</dbReference>
<evidence type="ECO:0000256" key="7">
    <source>
        <dbReference type="RuleBase" id="RU000461"/>
    </source>
</evidence>
<dbReference type="GO" id="GO:0020037">
    <property type="term" value="F:heme binding"/>
    <property type="evidence" value="ECO:0007669"/>
    <property type="project" value="InterPro"/>
</dbReference>
<keyword evidence="9" id="KW-1185">Reference proteome</keyword>
<dbReference type="EMBL" id="CP054929">
    <property type="protein sequence ID" value="QKW49771.1"/>
    <property type="molecule type" value="Genomic_DNA"/>
</dbReference>